<feature type="compositionally biased region" description="Polar residues" evidence="1">
    <location>
        <begin position="437"/>
        <end position="467"/>
    </location>
</feature>
<accession>A0A8C1A2L0</accession>
<evidence type="ECO:0000256" key="1">
    <source>
        <dbReference type="SAM" id="MobiDB-lite"/>
    </source>
</evidence>
<reference evidence="2" key="2">
    <citation type="submission" date="2025-09" db="UniProtKB">
        <authorList>
            <consortium name="Ensembl"/>
        </authorList>
    </citation>
    <scope>IDENTIFICATION</scope>
</reference>
<feature type="compositionally biased region" description="Low complexity" evidence="1">
    <location>
        <begin position="267"/>
        <end position="280"/>
    </location>
</feature>
<proteinExistence type="predicted"/>
<feature type="compositionally biased region" description="Low complexity" evidence="1">
    <location>
        <begin position="148"/>
        <end position="171"/>
    </location>
</feature>
<dbReference type="GeneTree" id="ENSGT01120000272094"/>
<protein>
    <submittedName>
        <fullName evidence="2">Si:ch211-80h18.1</fullName>
    </submittedName>
</protein>
<feature type="compositionally biased region" description="Low complexity" evidence="1">
    <location>
        <begin position="225"/>
        <end position="250"/>
    </location>
</feature>
<sequence>MTAAGVRSPAPYQDGGLEGYKMYFAGQSSIRKSKARLLVALCLLHSFPHRSVLKMLSRNLVIASVAVVFLASTVSMAPVEDKEPEENDFEAEEGEEELSEEEEDDDDSKGQHIKGAGSHQATAAPKGLGMTPGSAVAGESPNGQKLNGGTLTGQVSSGSTSTASNGANGSNGRDGYSRPSGSSSHDASYGGQDGSKSEIVPPGVGAGGAGANGGSGSKVPGTDGGVHSESISVVSSGQGSSGHIAAGHGSTMISSHTFGRPSAGQMSDGVGVVSSEVQSQPAGSEGFAPHTDGSQYENGETAHDGSQIESPEIPETESNGNGHKQLLNGGETGFTGSDHFMAGTSQIQGTGGFDSFGTSPHLEITGTIDQSSHDFLVGLMGGIGESFGPDTQTDGLDHMGLAFQVDSAAAGLSPGHPSSGGPVLDAPPDSPGPDNLSVDNGNGDYTHSISLADNGAQSKSPADTTDSSVVLGTMSNLGHSFLDYSDGGADNNGAYLPDTNGNGNGRQKPVVDIQKGDPPGVHLNISGTGHQDAATEIHHTAVGALDQSDHTLSPYADTTGFDGVTGASMQTDMAGAAGDPVTDGQTQTDMTGQGHLAVTDSVPNYTADSVRATGTGFTDASETHSSMVQTDLPVTGDPFTGVSSQTDAMGTAEPQGTLRSPTGQPGATEQTQPAVSAGEQYHTSGQGPEGAENVELEDTC</sequence>
<feature type="compositionally biased region" description="Gly residues" evidence="1">
    <location>
        <begin position="204"/>
        <end position="216"/>
    </location>
</feature>
<feature type="region of interest" description="Disordered" evidence="1">
    <location>
        <begin position="409"/>
        <end position="467"/>
    </location>
</feature>
<dbReference type="AlphaFoldDB" id="A0A8C1A2L0"/>
<dbReference type="Proteomes" id="UP001108240">
    <property type="component" value="Unplaced"/>
</dbReference>
<dbReference type="Ensembl" id="ENSCCRT00000005744.2">
    <property type="protein sequence ID" value="ENSCCRP00000005198.2"/>
    <property type="gene ID" value="ENSCCRG00000003110.2"/>
</dbReference>
<evidence type="ECO:0000313" key="3">
    <source>
        <dbReference type="Proteomes" id="UP001108240"/>
    </source>
</evidence>
<feature type="region of interest" description="Disordered" evidence="1">
    <location>
        <begin position="637"/>
        <end position="700"/>
    </location>
</feature>
<evidence type="ECO:0000313" key="2">
    <source>
        <dbReference type="Ensembl" id="ENSCCRP00000005198.2"/>
    </source>
</evidence>
<feature type="region of interest" description="Disordered" evidence="1">
    <location>
        <begin position="79"/>
        <end position="346"/>
    </location>
</feature>
<keyword evidence="3" id="KW-1185">Reference proteome</keyword>
<feature type="compositionally biased region" description="Polar residues" evidence="1">
    <location>
        <begin position="657"/>
        <end position="674"/>
    </location>
</feature>
<feature type="compositionally biased region" description="Acidic residues" evidence="1">
    <location>
        <begin position="82"/>
        <end position="107"/>
    </location>
</feature>
<name>A0A8C1A2L0_CYPCA</name>
<dbReference type="OMA" id="LHDVNTQ"/>
<reference evidence="2" key="1">
    <citation type="submission" date="2025-08" db="UniProtKB">
        <authorList>
            <consortium name="Ensembl"/>
        </authorList>
    </citation>
    <scope>IDENTIFICATION</scope>
</reference>
<feature type="compositionally biased region" description="Low complexity" evidence="1">
    <location>
        <begin position="409"/>
        <end position="422"/>
    </location>
</feature>
<organism evidence="2 3">
    <name type="scientific">Cyprinus carpio carpio</name>
    <dbReference type="NCBI Taxonomy" id="630221"/>
    <lineage>
        <taxon>Eukaryota</taxon>
        <taxon>Metazoa</taxon>
        <taxon>Chordata</taxon>
        <taxon>Craniata</taxon>
        <taxon>Vertebrata</taxon>
        <taxon>Euteleostomi</taxon>
        <taxon>Actinopterygii</taxon>
        <taxon>Neopterygii</taxon>
        <taxon>Teleostei</taxon>
        <taxon>Ostariophysi</taxon>
        <taxon>Cypriniformes</taxon>
        <taxon>Cyprinidae</taxon>
        <taxon>Cyprininae</taxon>
        <taxon>Cyprinus</taxon>
    </lineage>
</organism>